<dbReference type="Pfam" id="PF00309">
    <property type="entry name" value="Sigma54_AID"/>
    <property type="match status" value="1"/>
</dbReference>
<organism evidence="14 15">
    <name type="scientific">Simiduia curdlanivorans</name>
    <dbReference type="NCBI Taxonomy" id="1492769"/>
    <lineage>
        <taxon>Bacteria</taxon>
        <taxon>Pseudomonadati</taxon>
        <taxon>Pseudomonadota</taxon>
        <taxon>Gammaproteobacteria</taxon>
        <taxon>Cellvibrionales</taxon>
        <taxon>Cellvibrionaceae</taxon>
        <taxon>Simiduia</taxon>
    </lineage>
</organism>
<dbReference type="GO" id="GO:0003899">
    <property type="term" value="F:DNA-directed RNA polymerase activity"/>
    <property type="evidence" value="ECO:0007669"/>
    <property type="project" value="UniProtKB-EC"/>
</dbReference>
<evidence type="ECO:0000259" key="12">
    <source>
        <dbReference type="Pfam" id="PF04552"/>
    </source>
</evidence>
<evidence type="ECO:0000313" key="14">
    <source>
        <dbReference type="EMBL" id="MFC4363568.1"/>
    </source>
</evidence>
<keyword evidence="4 10" id="KW-0808">Transferase</keyword>
<evidence type="ECO:0000256" key="9">
    <source>
        <dbReference type="ARBA" id="ARBA00023163"/>
    </source>
</evidence>
<evidence type="ECO:0000256" key="10">
    <source>
        <dbReference type="PIRNR" id="PIRNR000774"/>
    </source>
</evidence>
<dbReference type="Pfam" id="PF04552">
    <property type="entry name" value="Sigma54_DBD"/>
    <property type="match status" value="1"/>
</dbReference>
<evidence type="ECO:0000256" key="7">
    <source>
        <dbReference type="ARBA" id="ARBA00023082"/>
    </source>
</evidence>
<dbReference type="EMBL" id="JBHSCX010000020">
    <property type="protein sequence ID" value="MFC4363568.1"/>
    <property type="molecule type" value="Genomic_DNA"/>
</dbReference>
<name>A0ABV8V6S2_9GAMM</name>
<feature type="region of interest" description="Disordered" evidence="11">
    <location>
        <begin position="44"/>
        <end position="147"/>
    </location>
</feature>
<feature type="compositionally biased region" description="Acidic residues" evidence="11">
    <location>
        <begin position="102"/>
        <end position="115"/>
    </location>
</feature>
<dbReference type="RefSeq" id="WP_290261483.1">
    <property type="nucleotide sequence ID" value="NZ_JAUFQG010000004.1"/>
</dbReference>
<dbReference type="InterPro" id="IPR007046">
    <property type="entry name" value="RNA_pol_sigma_54_core-bd"/>
</dbReference>
<evidence type="ECO:0000256" key="11">
    <source>
        <dbReference type="SAM" id="MobiDB-lite"/>
    </source>
</evidence>
<dbReference type="PROSITE" id="PS00718">
    <property type="entry name" value="SIGMA54_2"/>
    <property type="match status" value="1"/>
</dbReference>
<keyword evidence="5 10" id="KW-0548">Nucleotidyltransferase</keyword>
<evidence type="ECO:0000256" key="3">
    <source>
        <dbReference type="ARBA" id="ARBA00022478"/>
    </source>
</evidence>
<keyword evidence="7 10" id="KW-0731">Sigma factor</keyword>
<dbReference type="PIRSF" id="PIRSF000774">
    <property type="entry name" value="RpoN"/>
    <property type="match status" value="1"/>
</dbReference>
<keyword evidence="6 10" id="KW-0805">Transcription regulation</keyword>
<gene>
    <name evidence="14" type="ORF">ACFOX3_14730</name>
</gene>
<dbReference type="PANTHER" id="PTHR32248:SF4">
    <property type="entry name" value="RNA POLYMERASE SIGMA-54 FACTOR"/>
    <property type="match status" value="1"/>
</dbReference>
<sequence length="514" mass="57338">MKPSLQLKLGQQLTMTPQLQQAIRLLQLSTLDLQAEIQEALESNPMLEISEGEDGAQDTEASSDVSEPSDPEFNSAKESTETNLQELNTPETSPDNNQSNEMDSDWNNDIPDDLPVDTNWDDIYTSGPASSGSGSDEDRDYERGDSTGESLQEHLLWQLNLTPMSDRDRVIALSIIDDIEPSGMLGNPIGDIAEGLNQEQEMLEDPVELDEVLAVLHRIQQFDPVGVAGQDLAECLLIQLRTLPTTTPFLDAAKLIVKDHLALLGNRDYKQLMRRCKLKEAELAEVIGLIQTLNPRPGEQIAQADTEYVVPDVFVSKKQDRWLVELNPDIAPKIRINAGYASLVKRADTSPDNNFMRDHLQEARWFLKSLQSRNETLLKVASCIVEKQMGFFESGPEAMRPMVLHDIAEEVGMHESTISRVTTQKYMHTPRGIFELKYFFSSHVSTDAGGECSSTAIRAIIKKLVAAENPKKPLSDSKITTLLEEQGIQVARRTIAKYRESLGIAASNERKRLI</sequence>
<dbReference type="InterPro" id="IPR000394">
    <property type="entry name" value="RNA_pol_sigma_54"/>
</dbReference>
<evidence type="ECO:0000256" key="1">
    <source>
        <dbReference type="ARBA" id="ARBA00008798"/>
    </source>
</evidence>
<feature type="compositionally biased region" description="Polar residues" evidence="11">
    <location>
        <begin position="81"/>
        <end position="101"/>
    </location>
</feature>
<comment type="caution">
    <text evidence="14">The sequence shown here is derived from an EMBL/GenBank/DDBJ whole genome shotgun (WGS) entry which is preliminary data.</text>
</comment>
<dbReference type="Gene3D" id="1.10.10.1330">
    <property type="entry name" value="RNA polymerase sigma-54 factor, core-binding domain"/>
    <property type="match status" value="1"/>
</dbReference>
<evidence type="ECO:0000256" key="8">
    <source>
        <dbReference type="ARBA" id="ARBA00023125"/>
    </source>
</evidence>
<dbReference type="Proteomes" id="UP001595840">
    <property type="component" value="Unassembled WGS sequence"/>
</dbReference>
<keyword evidence="9 10" id="KW-0804">Transcription</keyword>
<dbReference type="PROSITE" id="PS00717">
    <property type="entry name" value="SIGMA54_1"/>
    <property type="match status" value="1"/>
</dbReference>
<evidence type="ECO:0000256" key="5">
    <source>
        <dbReference type="ARBA" id="ARBA00022695"/>
    </source>
</evidence>
<comment type="function">
    <text evidence="10">Sigma factors are initiation factors that promote the attachment of RNA polymerase to specific initiation sites and are then released.</text>
</comment>
<dbReference type="NCBIfam" id="NF004595">
    <property type="entry name" value="PRK05932.1-2"/>
    <property type="match status" value="1"/>
</dbReference>
<accession>A0ABV8V6S2</accession>
<keyword evidence="8 10" id="KW-0238">DNA-binding</keyword>
<dbReference type="NCBIfam" id="TIGR02395">
    <property type="entry name" value="rpoN_sigma"/>
    <property type="match status" value="1"/>
</dbReference>
<dbReference type="PRINTS" id="PR00045">
    <property type="entry name" value="SIGMA54FCT"/>
</dbReference>
<keyword evidence="15" id="KW-1185">Reference proteome</keyword>
<evidence type="ECO:0000259" key="13">
    <source>
        <dbReference type="Pfam" id="PF04963"/>
    </source>
</evidence>
<feature type="domain" description="RNA polymerase sigma factor 54 core-binding" evidence="13">
    <location>
        <begin position="144"/>
        <end position="340"/>
    </location>
</feature>
<dbReference type="NCBIfam" id="NF009118">
    <property type="entry name" value="PRK12469.1"/>
    <property type="match status" value="1"/>
</dbReference>
<evidence type="ECO:0000313" key="15">
    <source>
        <dbReference type="Proteomes" id="UP001595840"/>
    </source>
</evidence>
<proteinExistence type="inferred from homology"/>
<dbReference type="InterPro" id="IPR038709">
    <property type="entry name" value="RpoN_core-bd_sf"/>
</dbReference>
<reference evidence="15" key="1">
    <citation type="journal article" date="2019" name="Int. J. Syst. Evol. Microbiol.">
        <title>The Global Catalogue of Microorganisms (GCM) 10K type strain sequencing project: providing services to taxonomists for standard genome sequencing and annotation.</title>
        <authorList>
            <consortium name="The Broad Institute Genomics Platform"/>
            <consortium name="The Broad Institute Genome Sequencing Center for Infectious Disease"/>
            <person name="Wu L."/>
            <person name="Ma J."/>
        </authorList>
    </citation>
    <scope>NUCLEOTIDE SEQUENCE [LARGE SCALE GENOMIC DNA]</scope>
    <source>
        <strain evidence="15">CECT 8570</strain>
    </source>
</reference>
<keyword evidence="3 10" id="KW-0240">DNA-directed RNA polymerase</keyword>
<protein>
    <recommendedName>
        <fullName evidence="2 10">RNA polymerase sigma-54 factor</fullName>
    </recommendedName>
</protein>
<dbReference type="Gene3D" id="1.10.10.60">
    <property type="entry name" value="Homeodomain-like"/>
    <property type="match status" value="1"/>
</dbReference>
<feature type="domain" description="RNA polymerase sigma factor 54 DNA-binding" evidence="12">
    <location>
        <begin position="354"/>
        <end position="512"/>
    </location>
</feature>
<dbReference type="InterPro" id="IPR007634">
    <property type="entry name" value="RNA_pol_sigma_54_DNA-bd"/>
</dbReference>
<dbReference type="PANTHER" id="PTHR32248">
    <property type="entry name" value="RNA POLYMERASE SIGMA-54 FACTOR"/>
    <property type="match status" value="1"/>
</dbReference>
<evidence type="ECO:0000256" key="6">
    <source>
        <dbReference type="ARBA" id="ARBA00023015"/>
    </source>
</evidence>
<evidence type="ECO:0000256" key="4">
    <source>
        <dbReference type="ARBA" id="ARBA00022679"/>
    </source>
</evidence>
<dbReference type="Pfam" id="PF04963">
    <property type="entry name" value="Sigma54_CBD"/>
    <property type="match status" value="1"/>
</dbReference>
<comment type="similarity">
    <text evidence="1 10">Belongs to the sigma-54 factor family.</text>
</comment>
<dbReference type="PROSITE" id="PS50044">
    <property type="entry name" value="SIGMA54_3"/>
    <property type="match status" value="1"/>
</dbReference>
<evidence type="ECO:0000256" key="2">
    <source>
        <dbReference type="ARBA" id="ARBA00019942"/>
    </source>
</evidence>